<accession>A0A7U4JM73</accession>
<dbReference type="EMBL" id="CP009225">
    <property type="protein sequence ID" value="AKC61727.1"/>
    <property type="molecule type" value="Genomic_DNA"/>
</dbReference>
<organism evidence="2 3">
    <name type="scientific">Clostridium sporogenes</name>
    <dbReference type="NCBI Taxonomy" id="1509"/>
    <lineage>
        <taxon>Bacteria</taxon>
        <taxon>Bacillati</taxon>
        <taxon>Bacillota</taxon>
        <taxon>Clostridia</taxon>
        <taxon>Eubacteriales</taxon>
        <taxon>Clostridiaceae</taxon>
        <taxon>Clostridium</taxon>
    </lineage>
</organism>
<keyword evidence="1" id="KW-1133">Transmembrane helix</keyword>
<gene>
    <name evidence="2" type="ORF">CLSPO_c10070</name>
</gene>
<dbReference type="AlphaFoldDB" id="A0A7U4JM73"/>
<evidence type="ECO:0000313" key="3">
    <source>
        <dbReference type="Proteomes" id="UP000033052"/>
    </source>
</evidence>
<keyword evidence="1" id="KW-0472">Membrane</keyword>
<dbReference type="Proteomes" id="UP000033052">
    <property type="component" value="Chromosome"/>
</dbReference>
<feature type="transmembrane region" description="Helical" evidence="1">
    <location>
        <begin position="27"/>
        <end position="57"/>
    </location>
</feature>
<dbReference type="GeneID" id="92940508"/>
<proteinExistence type="predicted"/>
<dbReference type="KEGG" id="cld:CLSPO_c10070"/>
<protein>
    <submittedName>
        <fullName evidence="2">Uncharacterized protein</fullName>
    </submittedName>
</protein>
<keyword evidence="1" id="KW-0812">Transmembrane</keyword>
<reference evidence="2 3" key="1">
    <citation type="journal article" date="2015" name="PLoS ONE">
        <title>A universal mariner transposon system for forward genetic studies in the genus clostridium.</title>
        <authorList>
            <person name="Zhang Y."/>
            <person name="Grosse-Honebrink A."/>
            <person name="Minton N.P."/>
        </authorList>
    </citation>
    <scope>NUCLEOTIDE SEQUENCE [LARGE SCALE GENOMIC DNA]</scope>
    <source>
        <strain evidence="2 3">NCIMB 10696</strain>
    </source>
</reference>
<evidence type="ECO:0000313" key="2">
    <source>
        <dbReference type="EMBL" id="AKC61727.1"/>
    </source>
</evidence>
<name>A0A7U4JM73_CLOSG</name>
<sequence>MSQDYEKPELGTVSPEQRFSPVAVAALYIYVGALTTVVAETVAVVHAGAVAWTGVVVK</sequence>
<evidence type="ECO:0000256" key="1">
    <source>
        <dbReference type="SAM" id="Phobius"/>
    </source>
</evidence>
<dbReference type="RefSeq" id="WP_155392906.1">
    <property type="nucleotide sequence ID" value="NZ_CP009225.1"/>
</dbReference>